<accession>A0A401XKZ9</accession>
<keyword evidence="2 6" id="KW-0235">DNA replication</keyword>
<reference evidence="7 8" key="1">
    <citation type="submission" date="2018-11" db="EMBL/GenBank/DDBJ databases">
        <title>Schleiferia aggregans sp. nov., a moderately thermophilic heterotrophic bacterium isolated from microbial mats at a terrestrial hot spring.</title>
        <authorList>
            <person name="Iino T."/>
            <person name="Ohkuma M."/>
            <person name="Haruta S."/>
        </authorList>
    </citation>
    <scope>NUCLEOTIDE SEQUENCE [LARGE SCALE GENOMIC DNA]</scope>
    <source>
        <strain evidence="7 8">LA</strain>
    </source>
</reference>
<evidence type="ECO:0000256" key="5">
    <source>
        <dbReference type="ARBA" id="ARBA00023125"/>
    </source>
</evidence>
<dbReference type="GO" id="GO:0000731">
    <property type="term" value="P:DNA synthesis involved in DNA repair"/>
    <property type="evidence" value="ECO:0007669"/>
    <property type="project" value="TreeGrafter"/>
</dbReference>
<dbReference type="NCBIfam" id="TIGR00611">
    <property type="entry name" value="recf"/>
    <property type="match status" value="1"/>
</dbReference>
<evidence type="ECO:0000313" key="8">
    <source>
        <dbReference type="Proteomes" id="UP000286715"/>
    </source>
</evidence>
<evidence type="ECO:0000256" key="6">
    <source>
        <dbReference type="HAMAP-Rule" id="MF_00365"/>
    </source>
</evidence>
<comment type="subcellular location">
    <subcellularLocation>
        <location evidence="6">Cytoplasm</location>
    </subcellularLocation>
</comment>
<gene>
    <name evidence="6 7" type="primary">recF</name>
    <name evidence="7" type="ORF">JCM31826_11970</name>
</gene>
<dbReference type="InterPro" id="IPR027417">
    <property type="entry name" value="P-loop_NTPase"/>
</dbReference>
<keyword evidence="5 6" id="KW-0238">DNA-binding</keyword>
<evidence type="ECO:0000256" key="4">
    <source>
        <dbReference type="ARBA" id="ARBA00022840"/>
    </source>
</evidence>
<evidence type="ECO:0000256" key="1">
    <source>
        <dbReference type="ARBA" id="ARBA00022490"/>
    </source>
</evidence>
<dbReference type="SUPFAM" id="SSF52540">
    <property type="entry name" value="P-loop containing nucleoside triphosphate hydrolases"/>
    <property type="match status" value="1"/>
</dbReference>
<dbReference type="GO" id="GO:0003697">
    <property type="term" value="F:single-stranded DNA binding"/>
    <property type="evidence" value="ECO:0007669"/>
    <property type="project" value="UniProtKB-UniRule"/>
</dbReference>
<dbReference type="GO" id="GO:0006260">
    <property type="term" value="P:DNA replication"/>
    <property type="evidence" value="ECO:0007669"/>
    <property type="project" value="UniProtKB-UniRule"/>
</dbReference>
<dbReference type="HAMAP" id="MF_00365">
    <property type="entry name" value="RecF"/>
    <property type="match status" value="1"/>
</dbReference>
<keyword evidence="6" id="KW-0234">DNA repair</keyword>
<comment type="function">
    <text evidence="6">The RecF protein is involved in DNA metabolism; it is required for DNA replication and normal SOS inducibility. RecF binds preferentially to single-stranded, linear DNA. It also seems to bind ATP.</text>
</comment>
<evidence type="ECO:0000313" key="7">
    <source>
        <dbReference type="EMBL" id="GCD77715.1"/>
    </source>
</evidence>
<comment type="similarity">
    <text evidence="6">Belongs to the RecF family.</text>
</comment>
<dbReference type="GO" id="GO:0006302">
    <property type="term" value="P:double-strand break repair"/>
    <property type="evidence" value="ECO:0007669"/>
    <property type="project" value="TreeGrafter"/>
</dbReference>
<keyword evidence="8" id="KW-1185">Reference proteome</keyword>
<evidence type="ECO:0000256" key="3">
    <source>
        <dbReference type="ARBA" id="ARBA00022741"/>
    </source>
</evidence>
<dbReference type="GO" id="GO:0005737">
    <property type="term" value="C:cytoplasm"/>
    <property type="evidence" value="ECO:0007669"/>
    <property type="project" value="UniProtKB-SubCell"/>
</dbReference>
<keyword evidence="6" id="KW-0227">DNA damage</keyword>
<comment type="caution">
    <text evidence="6">Lacks conserved residue(s) required for the propagation of feature annotation.</text>
</comment>
<keyword evidence="6" id="KW-0742">SOS response</keyword>
<dbReference type="AlphaFoldDB" id="A0A401XKZ9"/>
<dbReference type="Gene3D" id="1.20.1050.90">
    <property type="entry name" value="RecF/RecN/SMC, N-terminal domain"/>
    <property type="match status" value="1"/>
</dbReference>
<dbReference type="GO" id="GO:0009432">
    <property type="term" value="P:SOS response"/>
    <property type="evidence" value="ECO:0007669"/>
    <property type="project" value="UniProtKB-UniRule"/>
</dbReference>
<dbReference type="InterPro" id="IPR001238">
    <property type="entry name" value="DNA-binding_RecF"/>
</dbReference>
<dbReference type="EMBL" id="BHZE01000010">
    <property type="protein sequence ID" value="GCD77715.1"/>
    <property type="molecule type" value="Genomic_DNA"/>
</dbReference>
<dbReference type="Proteomes" id="UP000286715">
    <property type="component" value="Unassembled WGS sequence"/>
</dbReference>
<name>A0A401XKZ9_9FLAO</name>
<dbReference type="Gene3D" id="3.40.50.300">
    <property type="entry name" value="P-loop containing nucleotide triphosphate hydrolases"/>
    <property type="match status" value="1"/>
</dbReference>
<dbReference type="GO" id="GO:0005524">
    <property type="term" value="F:ATP binding"/>
    <property type="evidence" value="ECO:0007669"/>
    <property type="project" value="UniProtKB-UniRule"/>
</dbReference>
<dbReference type="PANTHER" id="PTHR32182">
    <property type="entry name" value="DNA REPLICATION AND REPAIR PROTEIN RECF"/>
    <property type="match status" value="1"/>
</dbReference>
<protein>
    <recommendedName>
        <fullName evidence="6">DNA replication and repair protein RecF</fullName>
    </recommendedName>
</protein>
<sequence length="330" mass="38351">MLDAIHYLCTTKSFLTNTDAQAMKHGADFFMVKGLFTRAEQEEEILLSLRKNDKKLLKRNDVEYQKLSDHIGLLPVVVISPLDTNLIYEGSKERRKVTDLILSLADSHYLHQLIRYNRLLQQRNTYLKETVPLRKCSLEILELYTEQMEPLAEYIYSVRSQFWEKTAKWLSEFYSQIANSTEDISVAYQSDLAQGNLAAMLREATARDMDVLYTTKGIHKDDIDMRINGFPLKKFGSQGQQKSYLIALKLAMYAVLREKTGMPPILLFDDIFDKLDRNRTANVIRLVRDMNFGQIFLSDTDPERSVQIANQFHGNARFFHIHSDQKIHIE</sequence>
<keyword evidence="4 6" id="KW-0067">ATP-binding</keyword>
<comment type="caution">
    <text evidence="7">The sequence shown here is derived from an EMBL/GenBank/DDBJ whole genome shotgun (WGS) entry which is preliminary data.</text>
</comment>
<organism evidence="7 8">
    <name type="scientific">Thermaurantimonas aggregans</name>
    <dbReference type="NCBI Taxonomy" id="2173829"/>
    <lineage>
        <taxon>Bacteria</taxon>
        <taxon>Pseudomonadati</taxon>
        <taxon>Bacteroidota</taxon>
        <taxon>Flavobacteriia</taxon>
        <taxon>Flavobacteriales</taxon>
        <taxon>Schleiferiaceae</taxon>
        <taxon>Thermaurantimonas</taxon>
    </lineage>
</organism>
<dbReference type="PANTHER" id="PTHR32182:SF0">
    <property type="entry name" value="DNA REPLICATION AND REPAIR PROTEIN RECF"/>
    <property type="match status" value="1"/>
</dbReference>
<evidence type="ECO:0000256" key="2">
    <source>
        <dbReference type="ARBA" id="ARBA00022705"/>
    </source>
</evidence>
<keyword evidence="3 6" id="KW-0547">Nucleotide-binding</keyword>
<dbReference type="InterPro" id="IPR042174">
    <property type="entry name" value="RecF_2"/>
</dbReference>
<keyword evidence="1 6" id="KW-0963">Cytoplasm</keyword>
<proteinExistence type="inferred from homology"/>